<dbReference type="OrthoDB" id="1921208at2759"/>
<dbReference type="GO" id="GO:0003941">
    <property type="term" value="F:L-serine ammonia-lyase activity"/>
    <property type="evidence" value="ECO:0007669"/>
    <property type="project" value="UniProtKB-EC"/>
</dbReference>
<dbReference type="PANTHER" id="PTHR48078:SF2">
    <property type="entry name" value="CATABOLIC L-SERINE_THREONINE DEHYDRATASE"/>
    <property type="match status" value="1"/>
</dbReference>
<accession>A0A1C7MFJ0</accession>
<dbReference type="Pfam" id="PF00291">
    <property type="entry name" value="PALP"/>
    <property type="match status" value="1"/>
</dbReference>
<dbReference type="PANTHER" id="PTHR48078">
    <property type="entry name" value="THREONINE DEHYDRATASE, MITOCHONDRIAL-RELATED"/>
    <property type="match status" value="1"/>
</dbReference>
<comment type="cofactor">
    <cofactor evidence="1">
        <name>pyridoxal 5'-phosphate</name>
        <dbReference type="ChEBI" id="CHEBI:597326"/>
    </cofactor>
</comment>
<dbReference type="EMBL" id="LUGG01000004">
    <property type="protein sequence ID" value="OBZ75685.1"/>
    <property type="molecule type" value="Genomic_DNA"/>
</dbReference>
<dbReference type="EC" id="4.3.1.17" evidence="3"/>
<organism evidence="8 9">
    <name type="scientific">Grifola frondosa</name>
    <name type="common">Maitake</name>
    <name type="synonym">Polyporus frondosus</name>
    <dbReference type="NCBI Taxonomy" id="5627"/>
    <lineage>
        <taxon>Eukaryota</taxon>
        <taxon>Fungi</taxon>
        <taxon>Dikarya</taxon>
        <taxon>Basidiomycota</taxon>
        <taxon>Agaricomycotina</taxon>
        <taxon>Agaricomycetes</taxon>
        <taxon>Polyporales</taxon>
        <taxon>Grifolaceae</taxon>
        <taxon>Grifola</taxon>
    </lineage>
</organism>
<dbReference type="OMA" id="KCTIFLP"/>
<protein>
    <recommendedName>
        <fullName evidence="3">L-serine ammonia-lyase</fullName>
        <ecNumber evidence="3">4.3.1.17</ecNumber>
    </recommendedName>
</protein>
<keyword evidence="9" id="KW-1185">Reference proteome</keyword>
<comment type="similarity">
    <text evidence="2">Belongs to the serine/threonine dehydratase family.</text>
</comment>
<evidence type="ECO:0000256" key="1">
    <source>
        <dbReference type="ARBA" id="ARBA00001933"/>
    </source>
</evidence>
<sequence>MSIDPFAGKLWLETPLIHSPHISTVLGCNAYLKLEVSLLQPTPPRIPDSDSHPTTEPPTLPVLQVPRHLAFRAAHPPHTRPQRAPRHRVGGNAGLAAACAARVLRLRCTVFLPEGVNEDVILFMQKEGAEVIIHGQCYIQALKRAETAVKEEPNAVMVPAYDHPVLWEGHSSMIHEIARQLPVGARPTAIFCSVGGGGLAGGIMQGCKAVGWDDVSFVTLETHGSNCFYQSLEQNPGPFPEGPSPPQEGVQIERDSDHGVAVAHLPKLTSLATSLGASSPAAGIPDELAIQAALFLRDHKMIVELACAATLAAAYRPILFEKLVPPSPTGARRTAVFIVCGGFKITLREMEEYRRIIEADMWRGGNWKVLCNGAQWDTPK</sequence>
<feature type="domain" description="Tryptophan synthase beta chain-like PALP" evidence="7">
    <location>
        <begin position="90"/>
        <end position="341"/>
    </location>
</feature>
<evidence type="ECO:0000256" key="6">
    <source>
        <dbReference type="ARBA" id="ARBA00049406"/>
    </source>
</evidence>
<keyword evidence="4" id="KW-0663">Pyridoxal phosphate</keyword>
<dbReference type="GO" id="GO:0009097">
    <property type="term" value="P:isoleucine biosynthetic process"/>
    <property type="evidence" value="ECO:0007669"/>
    <property type="project" value="TreeGrafter"/>
</dbReference>
<evidence type="ECO:0000259" key="7">
    <source>
        <dbReference type="Pfam" id="PF00291"/>
    </source>
</evidence>
<name>A0A1C7MFJ0_GRIFR</name>
<dbReference type="SUPFAM" id="SSF53686">
    <property type="entry name" value="Tryptophan synthase beta subunit-like PLP-dependent enzymes"/>
    <property type="match status" value="1"/>
</dbReference>
<dbReference type="STRING" id="5627.A0A1C7MFJ0"/>
<evidence type="ECO:0000256" key="3">
    <source>
        <dbReference type="ARBA" id="ARBA00012093"/>
    </source>
</evidence>
<comment type="catalytic activity">
    <reaction evidence="6">
        <text>L-serine = pyruvate + NH4(+)</text>
        <dbReference type="Rhea" id="RHEA:19169"/>
        <dbReference type="ChEBI" id="CHEBI:15361"/>
        <dbReference type="ChEBI" id="CHEBI:28938"/>
        <dbReference type="ChEBI" id="CHEBI:33384"/>
        <dbReference type="EC" id="4.3.1.17"/>
    </reaction>
</comment>
<evidence type="ECO:0000256" key="2">
    <source>
        <dbReference type="ARBA" id="ARBA00010869"/>
    </source>
</evidence>
<reference evidence="8 9" key="1">
    <citation type="submission" date="2016-03" db="EMBL/GenBank/DDBJ databases">
        <title>Whole genome sequencing of Grifola frondosa 9006-11.</title>
        <authorList>
            <person name="Min B."/>
            <person name="Park H."/>
            <person name="Kim J.-G."/>
            <person name="Cho H."/>
            <person name="Oh Y.-L."/>
            <person name="Kong W.-S."/>
            <person name="Choi I.-G."/>
        </authorList>
    </citation>
    <scope>NUCLEOTIDE SEQUENCE [LARGE SCALE GENOMIC DNA]</scope>
    <source>
        <strain evidence="8 9">9006-11</strain>
    </source>
</reference>
<dbReference type="InterPro" id="IPR001926">
    <property type="entry name" value="TrpB-like_PALP"/>
</dbReference>
<keyword evidence="5" id="KW-0456">Lyase</keyword>
<dbReference type="InterPro" id="IPR036052">
    <property type="entry name" value="TrpB-like_PALP_sf"/>
</dbReference>
<dbReference type="GO" id="GO:0006567">
    <property type="term" value="P:L-threonine catabolic process"/>
    <property type="evidence" value="ECO:0007669"/>
    <property type="project" value="TreeGrafter"/>
</dbReference>
<dbReference type="AlphaFoldDB" id="A0A1C7MFJ0"/>
<dbReference type="Gene3D" id="3.40.50.1100">
    <property type="match status" value="2"/>
</dbReference>
<evidence type="ECO:0000256" key="4">
    <source>
        <dbReference type="ARBA" id="ARBA00022898"/>
    </source>
</evidence>
<evidence type="ECO:0000256" key="5">
    <source>
        <dbReference type="ARBA" id="ARBA00023239"/>
    </source>
</evidence>
<dbReference type="GO" id="GO:0004794">
    <property type="term" value="F:threonine deaminase activity"/>
    <property type="evidence" value="ECO:0007669"/>
    <property type="project" value="TreeGrafter"/>
</dbReference>
<gene>
    <name evidence="8" type="primary">Sdsl</name>
    <name evidence="8" type="ORF">A0H81_04579</name>
</gene>
<evidence type="ECO:0000313" key="9">
    <source>
        <dbReference type="Proteomes" id="UP000092993"/>
    </source>
</evidence>
<proteinExistence type="inferred from homology"/>
<comment type="caution">
    <text evidence="8">The sequence shown here is derived from an EMBL/GenBank/DDBJ whole genome shotgun (WGS) entry which is preliminary data.</text>
</comment>
<dbReference type="Proteomes" id="UP000092993">
    <property type="component" value="Unassembled WGS sequence"/>
</dbReference>
<dbReference type="GO" id="GO:0006565">
    <property type="term" value="P:L-serine catabolic process"/>
    <property type="evidence" value="ECO:0007669"/>
    <property type="project" value="TreeGrafter"/>
</dbReference>
<evidence type="ECO:0000313" key="8">
    <source>
        <dbReference type="EMBL" id="OBZ75685.1"/>
    </source>
</evidence>
<dbReference type="InterPro" id="IPR050147">
    <property type="entry name" value="Ser/Thr_Dehydratase"/>
</dbReference>